<evidence type="ECO:0000256" key="1">
    <source>
        <dbReference type="ARBA" id="ARBA00022737"/>
    </source>
</evidence>
<dbReference type="SUPFAM" id="SSF52047">
    <property type="entry name" value="RNI-like"/>
    <property type="match status" value="1"/>
</dbReference>
<protein>
    <submittedName>
        <fullName evidence="4">NBS-LRR disease resistance protein</fullName>
    </submittedName>
</protein>
<keyword evidence="2" id="KW-0611">Plant defense</keyword>
<dbReference type="Gene3D" id="1.10.8.430">
    <property type="entry name" value="Helical domain of apoptotic protease-activating factors"/>
    <property type="match status" value="2"/>
</dbReference>
<gene>
    <name evidence="4" type="ORF">O6P43_027621</name>
</gene>
<keyword evidence="5" id="KW-1185">Reference proteome</keyword>
<dbReference type="InterPro" id="IPR032675">
    <property type="entry name" value="LRR_dom_sf"/>
</dbReference>
<dbReference type="AlphaFoldDB" id="A0AAD7PE57"/>
<reference evidence="4" key="1">
    <citation type="journal article" date="2023" name="Science">
        <title>Elucidation of the pathway for biosynthesis of saponin adjuvants from the soapbark tree.</title>
        <authorList>
            <person name="Reed J."/>
            <person name="Orme A."/>
            <person name="El-Demerdash A."/>
            <person name="Owen C."/>
            <person name="Martin L.B.B."/>
            <person name="Misra R.C."/>
            <person name="Kikuchi S."/>
            <person name="Rejzek M."/>
            <person name="Martin A.C."/>
            <person name="Harkess A."/>
            <person name="Leebens-Mack J."/>
            <person name="Louveau T."/>
            <person name="Stephenson M.J."/>
            <person name="Osbourn A."/>
        </authorList>
    </citation>
    <scope>NUCLEOTIDE SEQUENCE</scope>
    <source>
        <strain evidence="4">S10</strain>
    </source>
</reference>
<dbReference type="GO" id="GO:0043531">
    <property type="term" value="F:ADP binding"/>
    <property type="evidence" value="ECO:0007669"/>
    <property type="project" value="InterPro"/>
</dbReference>
<dbReference type="GO" id="GO:0006952">
    <property type="term" value="P:defense response"/>
    <property type="evidence" value="ECO:0007669"/>
    <property type="project" value="UniProtKB-KW"/>
</dbReference>
<dbReference type="Gene3D" id="3.40.50.10140">
    <property type="entry name" value="Toll/interleukin-1 receptor homology (TIR) domain"/>
    <property type="match status" value="1"/>
</dbReference>
<evidence type="ECO:0000259" key="3">
    <source>
        <dbReference type="PROSITE" id="PS50104"/>
    </source>
</evidence>
<name>A0AAD7PE57_QUISA</name>
<dbReference type="SUPFAM" id="SSF52540">
    <property type="entry name" value="P-loop containing nucleoside triphosphate hydrolases"/>
    <property type="match status" value="2"/>
</dbReference>
<evidence type="ECO:0000256" key="2">
    <source>
        <dbReference type="ARBA" id="ARBA00022821"/>
    </source>
</evidence>
<dbReference type="Proteomes" id="UP001163823">
    <property type="component" value="Chromosome 11"/>
</dbReference>
<dbReference type="InterPro" id="IPR042197">
    <property type="entry name" value="Apaf_helical"/>
</dbReference>
<keyword evidence="1" id="KW-0677">Repeat</keyword>
<proteinExistence type="predicted"/>
<feature type="domain" description="TIR" evidence="3">
    <location>
        <begin position="14"/>
        <end position="213"/>
    </location>
</feature>
<dbReference type="Gene3D" id="3.40.50.300">
    <property type="entry name" value="P-loop containing nucleotide triphosphate hydrolases"/>
    <property type="match status" value="2"/>
</dbReference>
<evidence type="ECO:0000313" key="5">
    <source>
        <dbReference type="Proteomes" id="UP001163823"/>
    </source>
</evidence>
<dbReference type="SUPFAM" id="SSF52200">
    <property type="entry name" value="Toll/Interleukin receptor TIR domain"/>
    <property type="match status" value="1"/>
</dbReference>
<dbReference type="PROSITE" id="PS50104">
    <property type="entry name" value="TIR"/>
    <property type="match status" value="1"/>
</dbReference>
<dbReference type="KEGG" id="qsa:O6P43_027621"/>
<dbReference type="SMART" id="SM00255">
    <property type="entry name" value="TIR"/>
    <property type="match status" value="1"/>
</dbReference>
<accession>A0AAD7PE57</accession>
<dbReference type="InterPro" id="IPR000157">
    <property type="entry name" value="TIR_dom"/>
</dbReference>
<dbReference type="InterPro" id="IPR002182">
    <property type="entry name" value="NB-ARC"/>
</dbReference>
<comment type="caution">
    <text evidence="4">The sequence shown here is derived from an EMBL/GenBank/DDBJ whole genome shotgun (WGS) entry which is preliminary data.</text>
</comment>
<dbReference type="PRINTS" id="PR00364">
    <property type="entry name" value="DISEASERSIST"/>
</dbReference>
<dbReference type="Gene3D" id="1.10.10.10">
    <property type="entry name" value="Winged helix-like DNA-binding domain superfamily/Winged helix DNA-binding domain"/>
    <property type="match status" value="1"/>
</dbReference>
<dbReference type="GO" id="GO:0051707">
    <property type="term" value="P:response to other organism"/>
    <property type="evidence" value="ECO:0007669"/>
    <property type="project" value="UniProtKB-ARBA"/>
</dbReference>
<organism evidence="4 5">
    <name type="scientific">Quillaja saponaria</name>
    <name type="common">Soap bark tree</name>
    <dbReference type="NCBI Taxonomy" id="32244"/>
    <lineage>
        <taxon>Eukaryota</taxon>
        <taxon>Viridiplantae</taxon>
        <taxon>Streptophyta</taxon>
        <taxon>Embryophyta</taxon>
        <taxon>Tracheophyta</taxon>
        <taxon>Spermatophyta</taxon>
        <taxon>Magnoliopsida</taxon>
        <taxon>eudicotyledons</taxon>
        <taxon>Gunneridae</taxon>
        <taxon>Pentapetalae</taxon>
        <taxon>rosids</taxon>
        <taxon>fabids</taxon>
        <taxon>Fabales</taxon>
        <taxon>Quillajaceae</taxon>
        <taxon>Quillaja</taxon>
    </lineage>
</organism>
<dbReference type="InterPro" id="IPR035897">
    <property type="entry name" value="Toll_tir_struct_dom_sf"/>
</dbReference>
<dbReference type="InterPro" id="IPR055414">
    <property type="entry name" value="LRR_R13L4/SHOC2-like"/>
</dbReference>
<dbReference type="GO" id="GO:0007165">
    <property type="term" value="P:signal transduction"/>
    <property type="evidence" value="ECO:0007669"/>
    <property type="project" value="InterPro"/>
</dbReference>
<dbReference type="InterPro" id="IPR044974">
    <property type="entry name" value="Disease_R_plants"/>
</dbReference>
<dbReference type="Pfam" id="PF01582">
    <property type="entry name" value="TIR"/>
    <property type="match status" value="2"/>
</dbReference>
<dbReference type="EMBL" id="JARAOO010000011">
    <property type="protein sequence ID" value="KAJ7951599.1"/>
    <property type="molecule type" value="Genomic_DNA"/>
</dbReference>
<dbReference type="InterPro" id="IPR036388">
    <property type="entry name" value="WH-like_DNA-bd_sf"/>
</dbReference>
<dbReference type="PANTHER" id="PTHR11017">
    <property type="entry name" value="LEUCINE-RICH REPEAT-CONTAINING PROTEIN"/>
    <property type="match status" value="1"/>
</dbReference>
<dbReference type="InterPro" id="IPR027417">
    <property type="entry name" value="P-loop_NTPase"/>
</dbReference>
<dbReference type="Pfam" id="PF00931">
    <property type="entry name" value="NB-ARC"/>
    <property type="match status" value="2"/>
</dbReference>
<dbReference type="PANTHER" id="PTHR11017:SF479">
    <property type="entry name" value="DISEASE RESISTANCE PROTEIN (TIR-NBS-LRR CLASS) FAMILY"/>
    <property type="match status" value="1"/>
</dbReference>
<dbReference type="Pfam" id="PF23598">
    <property type="entry name" value="LRR_14"/>
    <property type="match status" value="1"/>
</dbReference>
<sequence>MDAASSSSSSIPSPKYDVFISFRGEDTRKNILSHLCAAFEREKIDVYIDYRLKKGYDIGGALSKAIEESMISVVIFSKNYATSKWCLDELLKIVEWMKKKKQVIIPVFYKVDPSNVRKQRGSYAKAFANHIRDAIYSTWKHGGSYAKYFRDRRKNKKICSRLHKQNFEKKMKRVKKWRNALTDIANLGGFHSRSYRDDNECIEEIVRDIWGKLSHLPGNDFKSSLVGMETHILQIKSLSSKYSANVCNFLGIWGISGIGKTTIASELYYKLQSEFEYWYFAANVREKWEKSEKIDLRNDLVYKIMGKRIEIPTPDLPNYVKRQLRRKRVLIVLDNVNMLEQIEYLTGRDGHWFHSGSVIIVTTRKKQIVKNTTAQYKVKKLKSRDDVELFCFHAFKRKIPPDEHKEVSKMAVSYANGIPRALKILGSSLPWCENIDEWKDTFMKLKEKAPSIEQMEEVCSQDEELARFFQVDMHGFSMRNDGHELQRSGGIQITGMCAAPQPPEFTVGLHCHVVRLRRQLLKGGSSVIVLTGVGGLGKTTLAKKLCWDKNVKDKFKDNILFLTFSKTPNLEMMAQNLFEHKGYKVPGFLCDEDIVNKLGLLLKKIGEKPLLLVLDDVWSGSESIIEKLQLPLRDYKILVTSRFAFQRFGNPYSLESLSTGNATTLFRHFASLLESDYNSVQYQNLVGKIVKLCRGFPLALMLVGGSLRGQPAGIWQYRVMQWSKRNFSLDSDANLLDKLEELLEVLGTKEIIKECFMDLSLFPEDQKIPAAALIDMWVEFHKLDEDGMEAMNSIYELNTRNLARIVVTRRIAGDMDNYYNYHFITQHDLLREVAIKINSNGPVDERKRLIIEISGNSLPEWWTEEKPQKSSARILSISTDENFNPNWCNVESTEVEVLVLNLQTKNYSLPIFMERMSKVKVLIVTNYYSSHAEFKNMKLLSSLCNLRRMRLEKISISFFVPLKNLKKLSLFMCNVSHAFENTPHHISEALPNLVEMNVDYCNDVVRLPDGLCDIVPLKKLSITNCHKLSSLPEQIRELENLEVLRLNSCTDLEELPNSIRSLRNLSILDVSHCLSLRKLPEDFGELPSLKKIYMNCCSRIWELPSSIMDLEHLDVICDEETAALWEQWKPILENLNIEVPTIDINLSWLQRRFPKFSFF</sequence>
<evidence type="ECO:0000313" key="4">
    <source>
        <dbReference type="EMBL" id="KAJ7951599.1"/>
    </source>
</evidence>
<dbReference type="Gene3D" id="3.80.10.10">
    <property type="entry name" value="Ribonuclease Inhibitor"/>
    <property type="match status" value="1"/>
</dbReference>